<evidence type="ECO:0000313" key="2">
    <source>
        <dbReference type="Proteomes" id="UP000030687"/>
    </source>
</evidence>
<dbReference type="InParanoid" id="V4UN35"/>
<dbReference type="Gramene" id="ESR63801">
    <property type="protein sequence ID" value="ESR63801"/>
    <property type="gene ID" value="CICLE_v10010089mg"/>
</dbReference>
<proteinExistence type="predicted"/>
<sequence length="76" mass="8946">MPLIISYYYYYFRGNIIYFATSASGHRHCRAMGPILTREHFVILSGLWTLQVHHDYDKSNSNREKDVISLGICYKN</sequence>
<keyword evidence="2" id="KW-1185">Reference proteome</keyword>
<dbReference type="Proteomes" id="UP000030687">
    <property type="component" value="Unassembled WGS sequence"/>
</dbReference>
<organism evidence="1 2">
    <name type="scientific">Citrus clementina</name>
    <name type="common">Clementine</name>
    <name type="synonym">Citrus deliciosa x Citrus sinensis</name>
    <dbReference type="NCBI Taxonomy" id="85681"/>
    <lineage>
        <taxon>Eukaryota</taxon>
        <taxon>Viridiplantae</taxon>
        <taxon>Streptophyta</taxon>
        <taxon>Embryophyta</taxon>
        <taxon>Tracheophyta</taxon>
        <taxon>Spermatophyta</taxon>
        <taxon>Magnoliopsida</taxon>
        <taxon>eudicotyledons</taxon>
        <taxon>Gunneridae</taxon>
        <taxon>Pentapetalae</taxon>
        <taxon>rosids</taxon>
        <taxon>malvids</taxon>
        <taxon>Sapindales</taxon>
        <taxon>Rutaceae</taxon>
        <taxon>Aurantioideae</taxon>
        <taxon>Citrus</taxon>
    </lineage>
</organism>
<name>V4UN35_CITCL</name>
<protein>
    <submittedName>
        <fullName evidence="1">Uncharacterized protein</fullName>
    </submittedName>
</protein>
<dbReference type="EMBL" id="KI535697">
    <property type="protein sequence ID" value="ESR63801.1"/>
    <property type="molecule type" value="Genomic_DNA"/>
</dbReference>
<dbReference type="AlphaFoldDB" id="V4UN35"/>
<accession>V4UN35</accession>
<gene>
    <name evidence="1" type="ORF">CICLE_v10010089mg</name>
</gene>
<evidence type="ECO:0000313" key="1">
    <source>
        <dbReference type="EMBL" id="ESR63801.1"/>
    </source>
</evidence>
<dbReference type="KEGG" id="cic:CICLE_v10010089mg"/>
<reference evidence="1 2" key="1">
    <citation type="submission" date="2013-10" db="EMBL/GenBank/DDBJ databases">
        <authorList>
            <consortium name="International Citrus Genome Consortium"/>
            <person name="Jenkins J."/>
            <person name="Schmutz J."/>
            <person name="Prochnik S."/>
            <person name="Rokhsar D."/>
            <person name="Gmitter F."/>
            <person name="Ollitrault P."/>
            <person name="Machado M."/>
            <person name="Talon M."/>
            <person name="Wincker P."/>
            <person name="Jaillon O."/>
            <person name="Morgante M."/>
        </authorList>
    </citation>
    <scope>NUCLEOTIDE SEQUENCE</scope>
    <source>
        <strain evidence="2">cv. Clemenules</strain>
    </source>
</reference>